<evidence type="ECO:0000256" key="2">
    <source>
        <dbReference type="SAM" id="MobiDB-lite"/>
    </source>
</evidence>
<dbReference type="CDD" id="cd07361">
    <property type="entry name" value="MEMO_like"/>
    <property type="match status" value="1"/>
</dbReference>
<feature type="region of interest" description="Disordered" evidence="2">
    <location>
        <begin position="1"/>
        <end position="22"/>
    </location>
</feature>
<dbReference type="EMBL" id="GG745334">
    <property type="protein sequence ID" value="KNE59049.1"/>
    <property type="molecule type" value="Genomic_DNA"/>
</dbReference>
<dbReference type="InterPro" id="IPR002737">
    <property type="entry name" value="MEMO1_fam"/>
</dbReference>
<dbReference type="Proteomes" id="UP000054350">
    <property type="component" value="Unassembled WGS sequence"/>
</dbReference>
<accession>A0A0L0S9I3</accession>
<feature type="region of interest" description="Disordered" evidence="2">
    <location>
        <begin position="244"/>
        <end position="266"/>
    </location>
</feature>
<reference evidence="3 4" key="1">
    <citation type="submission" date="2009-11" db="EMBL/GenBank/DDBJ databases">
        <title>Annotation of Allomyces macrogynus ATCC 38327.</title>
        <authorList>
            <consortium name="The Broad Institute Genome Sequencing Platform"/>
            <person name="Russ C."/>
            <person name="Cuomo C."/>
            <person name="Burger G."/>
            <person name="Gray M.W."/>
            <person name="Holland P.W.H."/>
            <person name="King N."/>
            <person name="Lang F.B.F."/>
            <person name="Roger A.J."/>
            <person name="Ruiz-Trillo I."/>
            <person name="Young S.K."/>
            <person name="Zeng Q."/>
            <person name="Gargeya S."/>
            <person name="Fitzgerald M."/>
            <person name="Haas B."/>
            <person name="Abouelleil A."/>
            <person name="Alvarado L."/>
            <person name="Arachchi H.M."/>
            <person name="Berlin A."/>
            <person name="Chapman S.B."/>
            <person name="Gearin G."/>
            <person name="Goldberg J."/>
            <person name="Griggs A."/>
            <person name="Gujja S."/>
            <person name="Hansen M."/>
            <person name="Heiman D."/>
            <person name="Howarth C."/>
            <person name="Larimer J."/>
            <person name="Lui A."/>
            <person name="MacDonald P.J.P."/>
            <person name="McCowen C."/>
            <person name="Montmayeur A."/>
            <person name="Murphy C."/>
            <person name="Neiman D."/>
            <person name="Pearson M."/>
            <person name="Priest M."/>
            <person name="Roberts A."/>
            <person name="Saif S."/>
            <person name="Shea T."/>
            <person name="Sisk P."/>
            <person name="Stolte C."/>
            <person name="Sykes S."/>
            <person name="Wortman J."/>
            <person name="Nusbaum C."/>
            <person name="Birren B."/>
        </authorList>
    </citation>
    <scope>NUCLEOTIDE SEQUENCE [LARGE SCALE GENOMIC DNA]</scope>
    <source>
        <strain evidence="3 4">ATCC 38327</strain>
    </source>
</reference>
<evidence type="ECO:0000313" key="3">
    <source>
        <dbReference type="EMBL" id="KNE59049.1"/>
    </source>
</evidence>
<dbReference type="HAMAP" id="MF_00055">
    <property type="entry name" value="MEMO1"/>
    <property type="match status" value="1"/>
</dbReference>
<feature type="region of interest" description="Disordered" evidence="2">
    <location>
        <begin position="416"/>
        <end position="460"/>
    </location>
</feature>
<name>A0A0L0S9I3_ALLM3</name>
<dbReference type="STRING" id="578462.A0A0L0S9I3"/>
<sequence length="460" mass="50224">MASSPTRSQSPQRQLPTRRATHAGSWYNDDAADLAAQLDEWLLATATAPGWPHESALPNEVPDAPGSRYAALDLTAARRVYVLGPAHHIYLRGAALSSCGTIATPLGNLQVDRAAVRRLADSGHFTMLSVQDDEDEHSLEMQYPYLAHLNPDLAIVPILVGQLSSDQERVYGSLIADVLDHDPHAVVVISSDFCHFGTRFKYQYYTPSPPPPCACAHPRALHKPMDVREMHAHLARHAAHAPAAPDTSYLDKNDAPHVAGEPEVSVQRPATVARDLAVAMTTTGAVPIHESIEALDRRAIHLIERLDADGFRAYLAETKNTICGRNPIAIALAALRDLYDRALETILVQEAKLTVPVTAANLVQAREIETLAASRGDLPVVRLLCYAQSSKVVRVNESSVSYVAAYAYVPRFLAPDEATPDVDDMPEDEPEEREVLRNDEDEPMGEAADDDGEDAIEMEK</sequence>
<comment type="similarity">
    <text evidence="1">Belongs to the MEMO1 family.</text>
</comment>
<dbReference type="eggNOG" id="KOG3086">
    <property type="taxonomic scope" value="Eukaryota"/>
</dbReference>
<dbReference type="PANTHER" id="PTHR11060:SF0">
    <property type="entry name" value="PROTEIN MEMO1"/>
    <property type="match status" value="1"/>
</dbReference>
<dbReference type="PANTHER" id="PTHR11060">
    <property type="entry name" value="PROTEIN MEMO1"/>
    <property type="match status" value="1"/>
</dbReference>
<keyword evidence="4" id="KW-1185">Reference proteome</keyword>
<evidence type="ECO:0008006" key="5">
    <source>
        <dbReference type="Google" id="ProtNLM"/>
    </source>
</evidence>
<reference evidence="4" key="2">
    <citation type="submission" date="2009-11" db="EMBL/GenBank/DDBJ databases">
        <title>The Genome Sequence of Allomyces macrogynus strain ATCC 38327.</title>
        <authorList>
            <consortium name="The Broad Institute Genome Sequencing Platform"/>
            <person name="Russ C."/>
            <person name="Cuomo C."/>
            <person name="Shea T."/>
            <person name="Young S.K."/>
            <person name="Zeng Q."/>
            <person name="Koehrsen M."/>
            <person name="Haas B."/>
            <person name="Borodovsky M."/>
            <person name="Guigo R."/>
            <person name="Alvarado L."/>
            <person name="Berlin A."/>
            <person name="Borenstein D."/>
            <person name="Chen Z."/>
            <person name="Engels R."/>
            <person name="Freedman E."/>
            <person name="Gellesch M."/>
            <person name="Goldberg J."/>
            <person name="Griggs A."/>
            <person name="Gujja S."/>
            <person name="Heiman D."/>
            <person name="Hepburn T."/>
            <person name="Howarth C."/>
            <person name="Jen D."/>
            <person name="Larson L."/>
            <person name="Lewis B."/>
            <person name="Mehta T."/>
            <person name="Park D."/>
            <person name="Pearson M."/>
            <person name="Roberts A."/>
            <person name="Saif S."/>
            <person name="Shenoy N."/>
            <person name="Sisk P."/>
            <person name="Stolte C."/>
            <person name="Sykes S."/>
            <person name="Walk T."/>
            <person name="White J."/>
            <person name="Yandava C."/>
            <person name="Burger G."/>
            <person name="Gray M.W."/>
            <person name="Holland P.W.H."/>
            <person name="King N."/>
            <person name="Lang F.B.F."/>
            <person name="Roger A.J."/>
            <person name="Ruiz-Trillo I."/>
            <person name="Lander E."/>
            <person name="Nusbaum C."/>
        </authorList>
    </citation>
    <scope>NUCLEOTIDE SEQUENCE [LARGE SCALE GENOMIC DNA]</scope>
    <source>
        <strain evidence="4">ATCC 38327</strain>
    </source>
</reference>
<feature type="compositionally biased region" description="Acidic residues" evidence="2">
    <location>
        <begin position="439"/>
        <end position="460"/>
    </location>
</feature>
<evidence type="ECO:0000256" key="1">
    <source>
        <dbReference type="ARBA" id="ARBA00006315"/>
    </source>
</evidence>
<protein>
    <recommendedName>
        <fullName evidence="5">AmmeMemoRadiSam system protein B</fullName>
    </recommendedName>
</protein>
<dbReference type="AlphaFoldDB" id="A0A0L0S9I3"/>
<evidence type="ECO:0000313" key="4">
    <source>
        <dbReference type="Proteomes" id="UP000054350"/>
    </source>
</evidence>
<organism evidence="3 4">
    <name type="scientific">Allomyces macrogynus (strain ATCC 38327)</name>
    <name type="common">Allomyces javanicus var. macrogynus</name>
    <dbReference type="NCBI Taxonomy" id="578462"/>
    <lineage>
        <taxon>Eukaryota</taxon>
        <taxon>Fungi</taxon>
        <taxon>Fungi incertae sedis</taxon>
        <taxon>Blastocladiomycota</taxon>
        <taxon>Blastocladiomycetes</taxon>
        <taxon>Blastocladiales</taxon>
        <taxon>Blastocladiaceae</taxon>
        <taxon>Allomyces</taxon>
    </lineage>
</organism>
<dbReference type="NCBIfam" id="TIGR04336">
    <property type="entry name" value="AmmeMemoSam_B"/>
    <property type="match status" value="1"/>
</dbReference>
<feature type="compositionally biased region" description="Low complexity" evidence="2">
    <location>
        <begin position="1"/>
        <end position="14"/>
    </location>
</feature>
<dbReference type="Pfam" id="PF01875">
    <property type="entry name" value="Memo"/>
    <property type="match status" value="1"/>
</dbReference>
<dbReference type="Gene3D" id="3.40.830.10">
    <property type="entry name" value="LigB-like"/>
    <property type="match status" value="1"/>
</dbReference>
<dbReference type="OrthoDB" id="417112at2759"/>
<proteinExistence type="inferred from homology"/>
<dbReference type="VEuPathDB" id="FungiDB:AMAG_03396"/>
<feature type="compositionally biased region" description="Acidic residues" evidence="2">
    <location>
        <begin position="418"/>
        <end position="432"/>
    </location>
</feature>
<gene>
    <name evidence="3" type="ORF">AMAG_03396</name>
</gene>